<dbReference type="AlphaFoldDB" id="A0A1Y5Q2Z1"/>
<organism evidence="1">
    <name type="scientific">uncultured Stenotrophomonas sp</name>
    <dbReference type="NCBI Taxonomy" id="165438"/>
    <lineage>
        <taxon>Bacteria</taxon>
        <taxon>Pseudomonadati</taxon>
        <taxon>Pseudomonadota</taxon>
        <taxon>Gammaproteobacteria</taxon>
        <taxon>Lysobacterales</taxon>
        <taxon>Lysobacteraceae</taxon>
        <taxon>Stenotrophomonas</taxon>
        <taxon>environmental samples</taxon>
    </lineage>
</organism>
<evidence type="ECO:0000313" key="1">
    <source>
        <dbReference type="EMBL" id="SBV35266.1"/>
    </source>
</evidence>
<protein>
    <submittedName>
        <fullName evidence="1">Uncharacterized protein</fullName>
    </submittedName>
</protein>
<gene>
    <name evidence="1" type="ORF">STPYR_10196</name>
</gene>
<name>A0A1Y5Q2Z1_9GAMM</name>
<reference evidence="1" key="1">
    <citation type="submission" date="2016-03" db="EMBL/GenBank/DDBJ databases">
        <authorList>
            <person name="Ploux O."/>
        </authorList>
    </citation>
    <scope>NUCLEOTIDE SEQUENCE</scope>
    <source>
        <strain evidence="1">UC10</strain>
    </source>
</reference>
<proteinExistence type="predicted"/>
<dbReference type="EMBL" id="FLTS01000001">
    <property type="protein sequence ID" value="SBV35266.1"/>
    <property type="molecule type" value="Genomic_DNA"/>
</dbReference>
<accession>A0A1Y5Q2Z1</accession>
<sequence>MNLGSEQPFGSLDPGQVLDLLLMARLAVGSNVAKRVTSSLIYEHSLVEQVQLELVLRGTPLAIGDDSTNRSQDWHGENCYISRPMNLNH</sequence>